<dbReference type="EMBL" id="FMXM01000002">
    <property type="protein sequence ID" value="SDA39431.1"/>
    <property type="molecule type" value="Genomic_DNA"/>
</dbReference>
<dbReference type="RefSeq" id="WP_091574743.1">
    <property type="nucleotide sequence ID" value="NZ_FMXM01000002.1"/>
</dbReference>
<dbReference type="AlphaFoldDB" id="A0A1G5V0L1"/>
<sequence>MGERMSLALSDGLSELRGLISDYQHEPRILDPQDARVLCECIKELRDKARVIETRLSQKVWNDQARAERQAEADRIAEAVVRPGSNVCLFPVIPRPFSDGRPGGRA</sequence>
<name>A0A1G5V0L1_9HYPH</name>
<proteinExistence type="predicted"/>
<gene>
    <name evidence="1" type="ORF">SAMN02927914_00145</name>
</gene>
<accession>A0A1G5V0L1</accession>
<reference evidence="1 2" key="1">
    <citation type="submission" date="2016-10" db="EMBL/GenBank/DDBJ databases">
        <authorList>
            <person name="de Groot N.N."/>
        </authorList>
    </citation>
    <scope>NUCLEOTIDE SEQUENCE [LARGE SCALE GENOMIC DNA]</scope>
    <source>
        <strain evidence="1 2">CGMCC 1.12097</strain>
    </source>
</reference>
<dbReference type="STRING" id="1165689.SAMN02927914_00145"/>
<dbReference type="OrthoDB" id="8085417at2"/>
<dbReference type="Proteomes" id="UP000198588">
    <property type="component" value="Unassembled WGS sequence"/>
</dbReference>
<organism evidence="1 2">
    <name type="scientific">Mesorhizobium qingshengii</name>
    <dbReference type="NCBI Taxonomy" id="1165689"/>
    <lineage>
        <taxon>Bacteria</taxon>
        <taxon>Pseudomonadati</taxon>
        <taxon>Pseudomonadota</taxon>
        <taxon>Alphaproteobacteria</taxon>
        <taxon>Hyphomicrobiales</taxon>
        <taxon>Phyllobacteriaceae</taxon>
        <taxon>Mesorhizobium</taxon>
    </lineage>
</organism>
<evidence type="ECO:0000313" key="2">
    <source>
        <dbReference type="Proteomes" id="UP000198588"/>
    </source>
</evidence>
<protein>
    <submittedName>
        <fullName evidence="1">Uncharacterized protein</fullName>
    </submittedName>
</protein>
<evidence type="ECO:0000313" key="1">
    <source>
        <dbReference type="EMBL" id="SDA39431.1"/>
    </source>
</evidence>